<protein>
    <submittedName>
        <fullName evidence="1">SRPBCC family protein</fullName>
    </submittedName>
</protein>
<keyword evidence="2" id="KW-1185">Reference proteome</keyword>
<reference evidence="2" key="1">
    <citation type="journal article" date="2019" name="Int. J. Syst. Evol. Microbiol.">
        <title>The Global Catalogue of Microorganisms (GCM) 10K type strain sequencing project: providing services to taxonomists for standard genome sequencing and annotation.</title>
        <authorList>
            <consortium name="The Broad Institute Genomics Platform"/>
            <consortium name="The Broad Institute Genome Sequencing Center for Infectious Disease"/>
            <person name="Wu L."/>
            <person name="Ma J."/>
        </authorList>
    </citation>
    <scope>NUCLEOTIDE SEQUENCE [LARGE SCALE GENOMIC DNA]</scope>
    <source>
        <strain evidence="2">JCM 9371</strain>
    </source>
</reference>
<accession>A0ABW2XCI0</accession>
<proteinExistence type="predicted"/>
<dbReference type="InterPro" id="IPR023393">
    <property type="entry name" value="START-like_dom_sf"/>
</dbReference>
<name>A0ABW2XCI0_9ACTN</name>
<dbReference type="Gene3D" id="3.30.530.20">
    <property type="match status" value="1"/>
</dbReference>
<dbReference type="Pfam" id="PF10604">
    <property type="entry name" value="Polyketide_cyc2"/>
    <property type="match status" value="1"/>
</dbReference>
<sequence length="149" mass="15982">MSARRRLTGRLRVALPPEEAFGLFTPRGEERWVPGWRPRFPAGDDGGPGTVFETVHDGETTTWVVLVHEPGRRLSYARVTPGHRAGTVTVVLTGDGDGGSDVEVSYDLTALTADAERALDGFAAGYPAFLRSWEGAIQSTRSTSSPPSA</sequence>
<dbReference type="InterPro" id="IPR019587">
    <property type="entry name" value="Polyketide_cyclase/dehydratase"/>
</dbReference>
<dbReference type="RefSeq" id="WP_131757314.1">
    <property type="nucleotide sequence ID" value="NZ_CAACUY010000029.1"/>
</dbReference>
<gene>
    <name evidence="1" type="ORF">ACFQZM_04690</name>
</gene>
<dbReference type="SUPFAM" id="SSF55961">
    <property type="entry name" value="Bet v1-like"/>
    <property type="match status" value="1"/>
</dbReference>
<dbReference type="EMBL" id="JBHTGP010000003">
    <property type="protein sequence ID" value="MFD0683785.1"/>
    <property type="molecule type" value="Genomic_DNA"/>
</dbReference>
<organism evidence="1 2">
    <name type="scientific">Actinomadura fibrosa</name>
    <dbReference type="NCBI Taxonomy" id="111802"/>
    <lineage>
        <taxon>Bacteria</taxon>
        <taxon>Bacillati</taxon>
        <taxon>Actinomycetota</taxon>
        <taxon>Actinomycetes</taxon>
        <taxon>Streptosporangiales</taxon>
        <taxon>Thermomonosporaceae</taxon>
        <taxon>Actinomadura</taxon>
    </lineage>
</organism>
<evidence type="ECO:0000313" key="2">
    <source>
        <dbReference type="Proteomes" id="UP001597063"/>
    </source>
</evidence>
<evidence type="ECO:0000313" key="1">
    <source>
        <dbReference type="EMBL" id="MFD0683785.1"/>
    </source>
</evidence>
<comment type="caution">
    <text evidence="1">The sequence shown here is derived from an EMBL/GenBank/DDBJ whole genome shotgun (WGS) entry which is preliminary data.</text>
</comment>
<dbReference type="Proteomes" id="UP001597063">
    <property type="component" value="Unassembled WGS sequence"/>
</dbReference>